<keyword evidence="3" id="KW-1185">Reference proteome</keyword>
<evidence type="ECO:0000313" key="3">
    <source>
        <dbReference type="Proteomes" id="UP000327108"/>
    </source>
</evidence>
<organism evidence="2 3">
    <name type="scientific">Ochrobactrum quorumnocens</name>
    <dbReference type="NCBI Taxonomy" id="271865"/>
    <lineage>
        <taxon>Bacteria</taxon>
        <taxon>Pseudomonadati</taxon>
        <taxon>Pseudomonadota</taxon>
        <taxon>Alphaproteobacteria</taxon>
        <taxon>Hyphomicrobiales</taxon>
        <taxon>Brucellaceae</taxon>
        <taxon>Brucella/Ochrobactrum group</taxon>
        <taxon>Ochrobactrum</taxon>
    </lineage>
</organism>
<evidence type="ECO:0008006" key="4">
    <source>
        <dbReference type="Google" id="ProtNLM"/>
    </source>
</evidence>
<reference evidence="2 3" key="1">
    <citation type="submission" date="2019-09" db="EMBL/GenBank/DDBJ databases">
        <title>Biological control of the noxious weed angled onion (Allium triquetrum) thwarted by endophytic bacteria in Victoria, Australia.</title>
        <authorList>
            <person name="Tehranchian P."/>
            <person name="Adair R.J."/>
            <person name="Van T.H."/>
            <person name="Morrison P.D."/>
            <person name="Williams H."/>
            <person name="Lawrie A.C."/>
        </authorList>
    </citation>
    <scope>NUCLEOTIDE SEQUENCE [LARGE SCALE GENOMIC DNA]</scope>
    <source>
        <strain evidence="2 3">RPTAtOch1</strain>
    </source>
</reference>
<comment type="caution">
    <text evidence="2">The sequence shown here is derived from an EMBL/GenBank/DDBJ whole genome shotgun (WGS) entry which is preliminary data.</text>
</comment>
<name>A0A5N1JWK2_9HYPH</name>
<keyword evidence="1" id="KW-0732">Signal</keyword>
<proteinExistence type="predicted"/>
<sequence>MHPFFETIFALSMLAPCFVTTATASADDHYDCSDRASAIVKQAYPFARAVNGGYKVGEKTISLPESRESTAVMCRVWLSHPHLTLAAIPLMKNNDGAESDCDIELLVLDSTDLAVRGRILLSNRASDQGAPIDIVSFDDGEYQLSADTLVFGFRVKREKNYPTASFQQEVLSLFAFANGRIKPPLDRLVTLRSSDESGSDDCTDQSTEMRAALSLTKLSHHGYRDIDLREANRSSRQTGTAEHCSEENAHSIKHHQLIFDGTHYAVPDALHDGN</sequence>
<accession>A0A5N1JWK2</accession>
<dbReference type="AlphaFoldDB" id="A0A5N1JWK2"/>
<evidence type="ECO:0000256" key="1">
    <source>
        <dbReference type="SAM" id="SignalP"/>
    </source>
</evidence>
<protein>
    <recommendedName>
        <fullName evidence="4">Secreted protein</fullName>
    </recommendedName>
</protein>
<evidence type="ECO:0000313" key="2">
    <source>
        <dbReference type="EMBL" id="KAA9368253.1"/>
    </source>
</evidence>
<dbReference type="EMBL" id="VYXQ01000008">
    <property type="protein sequence ID" value="KAA9368253.1"/>
    <property type="molecule type" value="Genomic_DNA"/>
</dbReference>
<dbReference type="Proteomes" id="UP000327108">
    <property type="component" value="Unassembled WGS sequence"/>
</dbReference>
<dbReference type="RefSeq" id="WP_151093269.1">
    <property type="nucleotide sequence ID" value="NZ_JBLZNM010000008.1"/>
</dbReference>
<feature type="chain" id="PRO_5024379114" description="Secreted protein" evidence="1">
    <location>
        <begin position="27"/>
        <end position="274"/>
    </location>
</feature>
<gene>
    <name evidence="2" type="ORF">F3W84_10200</name>
</gene>
<feature type="signal peptide" evidence="1">
    <location>
        <begin position="1"/>
        <end position="26"/>
    </location>
</feature>